<name>A0AAC9XQG7_9GAMM</name>
<feature type="domain" description="EamA" evidence="2">
    <location>
        <begin position="30"/>
        <end position="158"/>
    </location>
</feature>
<evidence type="ECO:0000259" key="2">
    <source>
        <dbReference type="Pfam" id="PF00892"/>
    </source>
</evidence>
<dbReference type="Proteomes" id="UP000198233">
    <property type="component" value="Chromosome"/>
</dbReference>
<dbReference type="AlphaFoldDB" id="A0AAC9XQG7"/>
<organism evidence="3 4">
    <name type="scientific">Shewanella marisflavi</name>
    <dbReference type="NCBI Taxonomy" id="260364"/>
    <lineage>
        <taxon>Bacteria</taxon>
        <taxon>Pseudomonadati</taxon>
        <taxon>Pseudomonadota</taxon>
        <taxon>Gammaproteobacteria</taxon>
        <taxon>Alteromonadales</taxon>
        <taxon>Shewanellaceae</taxon>
        <taxon>Shewanella</taxon>
    </lineage>
</organism>
<keyword evidence="1" id="KW-1133">Transmembrane helix</keyword>
<dbReference type="Gene3D" id="1.10.3730.20">
    <property type="match status" value="1"/>
</dbReference>
<keyword evidence="1" id="KW-0472">Membrane</keyword>
<feature type="transmembrane region" description="Helical" evidence="1">
    <location>
        <begin position="92"/>
        <end position="112"/>
    </location>
</feature>
<keyword evidence="1" id="KW-0812">Transmembrane</keyword>
<evidence type="ECO:0000313" key="4">
    <source>
        <dbReference type="Proteomes" id="UP000198233"/>
    </source>
</evidence>
<protein>
    <submittedName>
        <fullName evidence="3">EamA family transporter</fullName>
    </submittedName>
</protein>
<feature type="transmembrane region" description="Helical" evidence="1">
    <location>
        <begin position="118"/>
        <end position="136"/>
    </location>
</feature>
<feature type="transmembrane region" description="Helical" evidence="1">
    <location>
        <begin position="255"/>
        <end position="277"/>
    </location>
</feature>
<accession>A0AAC9XQG7</accession>
<feature type="transmembrane region" description="Helical" evidence="1">
    <location>
        <begin position="30"/>
        <end position="48"/>
    </location>
</feature>
<dbReference type="PANTHER" id="PTHR22911:SF79">
    <property type="entry name" value="MOBA-LIKE NTP TRANSFERASE DOMAIN-CONTAINING PROTEIN"/>
    <property type="match status" value="1"/>
</dbReference>
<feature type="transmembrane region" description="Helical" evidence="1">
    <location>
        <begin position="60"/>
        <end position="80"/>
    </location>
</feature>
<dbReference type="Pfam" id="PF00892">
    <property type="entry name" value="EamA"/>
    <property type="match status" value="2"/>
</dbReference>
<feature type="transmembrane region" description="Helical" evidence="1">
    <location>
        <begin position="283"/>
        <end position="301"/>
    </location>
</feature>
<dbReference type="SUPFAM" id="SSF103481">
    <property type="entry name" value="Multidrug resistance efflux transporter EmrE"/>
    <property type="match status" value="2"/>
</dbReference>
<evidence type="ECO:0000313" key="3">
    <source>
        <dbReference type="EMBL" id="ASJ98618.1"/>
    </source>
</evidence>
<dbReference type="EMBL" id="CP022272">
    <property type="protein sequence ID" value="ASJ98618.1"/>
    <property type="molecule type" value="Genomic_DNA"/>
</dbReference>
<dbReference type="GO" id="GO:0016020">
    <property type="term" value="C:membrane"/>
    <property type="evidence" value="ECO:0007669"/>
    <property type="project" value="InterPro"/>
</dbReference>
<sequence>MAPKPRIFELHTQARTHSTSQPASQLPSQAIMMALGSAILMGTIGALARQTALDASVITFYRLLIGALCLLLYMLVTGKGGQIWHKPSKRHLLNGALLAGFMVFYVQSIGYINMANAVMVIYLAPLVSAIGAHFYFHERLHQQALLAIGLALIGVMAILPSIDSLSGQPEELKGYGFALLALLSYSGFMLINRRPASASPYQSTLIQLIFGALCLLPFALHQAVVPTANQWFWLALIGIFPGFLAILFAVKALRLLPAATFGTLAYIEPVTVVILGWSLFAEHLSMSQLIGCGLIIIAGLLQTRQRPTQLTSFKRTAK</sequence>
<gene>
    <name evidence="3" type="ORF">CFF01_08250</name>
</gene>
<feature type="transmembrane region" description="Helical" evidence="1">
    <location>
        <begin position="174"/>
        <end position="192"/>
    </location>
</feature>
<feature type="transmembrane region" description="Helical" evidence="1">
    <location>
        <begin position="231"/>
        <end position="250"/>
    </location>
</feature>
<dbReference type="PANTHER" id="PTHR22911">
    <property type="entry name" value="ACYL-MALONYL CONDENSING ENZYME-RELATED"/>
    <property type="match status" value="1"/>
</dbReference>
<reference evidence="3 4" key="1">
    <citation type="submission" date="2017-06" db="EMBL/GenBank/DDBJ databases">
        <title>Complete genome sequence of Shewanella marisflavi EP1 associated with anaerobic 2,4-dinitrotoluene reduction and salt tolerance.</title>
        <authorList>
            <person name="Huang J."/>
        </authorList>
    </citation>
    <scope>NUCLEOTIDE SEQUENCE [LARGE SCALE GENOMIC DNA]</scope>
    <source>
        <strain evidence="3 4">EP1</strain>
    </source>
</reference>
<dbReference type="KEGG" id="smav:CFF01_08250"/>
<feature type="domain" description="EamA" evidence="2">
    <location>
        <begin position="173"/>
        <end position="299"/>
    </location>
</feature>
<dbReference type="InterPro" id="IPR000620">
    <property type="entry name" value="EamA_dom"/>
</dbReference>
<dbReference type="InterPro" id="IPR037185">
    <property type="entry name" value="EmrE-like"/>
</dbReference>
<proteinExistence type="predicted"/>
<feature type="transmembrane region" description="Helical" evidence="1">
    <location>
        <begin position="143"/>
        <end position="162"/>
    </location>
</feature>
<feature type="transmembrane region" description="Helical" evidence="1">
    <location>
        <begin position="204"/>
        <end position="225"/>
    </location>
</feature>
<evidence type="ECO:0000256" key="1">
    <source>
        <dbReference type="SAM" id="Phobius"/>
    </source>
</evidence>